<dbReference type="SUPFAM" id="SSF51197">
    <property type="entry name" value="Clavaminate synthase-like"/>
    <property type="match status" value="1"/>
</dbReference>
<proteinExistence type="predicted"/>
<organism evidence="1 2">
    <name type="scientific">Aliikangiella maris</name>
    <dbReference type="NCBI Taxonomy" id="3162458"/>
    <lineage>
        <taxon>Bacteria</taxon>
        <taxon>Pseudomonadati</taxon>
        <taxon>Pseudomonadota</taxon>
        <taxon>Gammaproteobacteria</taxon>
        <taxon>Oceanospirillales</taxon>
        <taxon>Pleioneaceae</taxon>
        <taxon>Aliikangiella</taxon>
    </lineage>
</organism>
<dbReference type="Gene3D" id="2.60.120.620">
    <property type="entry name" value="q2cbj1_9rhob like domain"/>
    <property type="match status" value="1"/>
</dbReference>
<evidence type="ECO:0000313" key="2">
    <source>
        <dbReference type="Proteomes" id="UP001548189"/>
    </source>
</evidence>
<keyword evidence="2" id="KW-1185">Reference proteome</keyword>
<comment type="caution">
    <text evidence="1">The sequence shown here is derived from an EMBL/GenBank/DDBJ whole genome shotgun (WGS) entry which is preliminary data.</text>
</comment>
<dbReference type="Proteomes" id="UP001548189">
    <property type="component" value="Unassembled WGS sequence"/>
</dbReference>
<dbReference type="InterPro" id="IPR008775">
    <property type="entry name" value="Phytyl_CoA_dOase-like"/>
</dbReference>
<dbReference type="Pfam" id="PF05721">
    <property type="entry name" value="PhyH"/>
    <property type="match status" value="1"/>
</dbReference>
<evidence type="ECO:0000313" key="1">
    <source>
        <dbReference type="EMBL" id="MET1254587.1"/>
    </source>
</evidence>
<keyword evidence="1" id="KW-0560">Oxidoreductase</keyword>
<dbReference type="EMBL" id="JBEVCJ010000004">
    <property type="protein sequence ID" value="MET1254587.1"/>
    <property type="molecule type" value="Genomic_DNA"/>
</dbReference>
<gene>
    <name evidence="1" type="ORF">ABVT43_05555</name>
</gene>
<reference evidence="1 2" key="1">
    <citation type="submission" date="2024-06" db="EMBL/GenBank/DDBJ databases">
        <authorList>
            <person name="Li F."/>
        </authorList>
    </citation>
    <scope>NUCLEOTIDE SEQUENCE [LARGE SCALE GENOMIC DNA]</scope>
    <source>
        <strain evidence="1 2">GXAS 311</strain>
    </source>
</reference>
<keyword evidence="1" id="KW-0223">Dioxygenase</keyword>
<accession>A0ABV2BSN2</accession>
<dbReference type="GO" id="GO:0051213">
    <property type="term" value="F:dioxygenase activity"/>
    <property type="evidence" value="ECO:0007669"/>
    <property type="project" value="UniProtKB-KW"/>
</dbReference>
<sequence length="147" mass="17215">MIFSNKINRLLNTFFDDNFTFMRGILFDKTYKNNWRVGWYQDKIFAVSHKVNLPGWQSWSTKQNVLHCQLPDEVLNQIITSRLHLNEMTLQSGGLQVIPQSYLNGVLLREQIETIVSTKQVINIRANAGDLMVMRPKLLHRSNKIIR</sequence>
<name>A0ABV2BSN2_9GAMM</name>
<protein>
    <submittedName>
        <fullName evidence="1">Phytanoyl-CoA dioxygenase family protein</fullName>
    </submittedName>
</protein>